<dbReference type="RefSeq" id="WP_131519103.1">
    <property type="nucleotide sequence ID" value="NZ_SJKD01000015.1"/>
</dbReference>
<accession>A0A4R0IVY1</accession>
<keyword evidence="2" id="KW-1185">Reference proteome</keyword>
<gene>
    <name evidence="1" type="ORF">E0H75_40910</name>
</gene>
<evidence type="ECO:0000313" key="2">
    <source>
        <dbReference type="Proteomes" id="UP000293342"/>
    </source>
</evidence>
<protein>
    <submittedName>
        <fullName evidence="1">Uncharacterized protein</fullName>
    </submittedName>
</protein>
<evidence type="ECO:0000313" key="1">
    <source>
        <dbReference type="EMBL" id="TCC37499.1"/>
    </source>
</evidence>
<reference evidence="1 2" key="1">
    <citation type="submission" date="2019-02" db="EMBL/GenBank/DDBJ databases">
        <title>Kribbella capetownensis sp. nov. and Kribbella speibonae sp. nov., isolated from soil.</title>
        <authorList>
            <person name="Curtis S.M."/>
            <person name="Norton I."/>
            <person name="Everest G.J."/>
            <person name="Meyers P.R."/>
        </authorList>
    </citation>
    <scope>NUCLEOTIDE SEQUENCE [LARGE SCALE GENOMIC DNA]</scope>
    <source>
        <strain evidence="1 2">YM53</strain>
    </source>
</reference>
<dbReference type="EMBL" id="SJKD01000015">
    <property type="protein sequence ID" value="TCC37499.1"/>
    <property type="molecule type" value="Genomic_DNA"/>
</dbReference>
<dbReference type="AlphaFoldDB" id="A0A4R0IVY1"/>
<organism evidence="1 2">
    <name type="scientific">Kribbella capetownensis</name>
    <dbReference type="NCBI Taxonomy" id="1572659"/>
    <lineage>
        <taxon>Bacteria</taxon>
        <taxon>Bacillati</taxon>
        <taxon>Actinomycetota</taxon>
        <taxon>Actinomycetes</taxon>
        <taxon>Propionibacteriales</taxon>
        <taxon>Kribbellaceae</taxon>
        <taxon>Kribbella</taxon>
    </lineage>
</organism>
<proteinExistence type="predicted"/>
<dbReference type="Proteomes" id="UP000293342">
    <property type="component" value="Unassembled WGS sequence"/>
</dbReference>
<comment type="caution">
    <text evidence="1">The sequence shown here is derived from an EMBL/GenBank/DDBJ whole genome shotgun (WGS) entry which is preliminary data.</text>
</comment>
<name>A0A4R0IVY1_9ACTN</name>
<sequence>MDDTGDLRLDLQLTKSSGQGAFLVAGTPVTYRVIGKDVYMLMSEATIRAMAKTEKASAAEIRAMLSVLKNKWIKPSKIDEDGQSLIDLTKRDTFLQGFFGDIGHPAKTGKKVVDGVTSVGLRAQGATLWVDVRTARPVRFQNDAGRDFLTFTQYGKVAAPKAPKPDQILDGKDFGF</sequence>
<dbReference type="OrthoDB" id="3745543at2"/>